<dbReference type="SUPFAM" id="SSF53474">
    <property type="entry name" value="alpha/beta-Hydrolases"/>
    <property type="match status" value="1"/>
</dbReference>
<name>A0AAP9J2D3_PANTH</name>
<keyword evidence="2" id="KW-0378">Hydrolase</keyword>
<proteinExistence type="predicted"/>
<dbReference type="InterPro" id="IPR029058">
    <property type="entry name" value="AB_hydrolase_fold"/>
</dbReference>
<organism evidence="2 3">
    <name type="scientific">Paenibacillus thiaminolyticus</name>
    <name type="common">Bacillus thiaminolyticus</name>
    <dbReference type="NCBI Taxonomy" id="49283"/>
    <lineage>
        <taxon>Bacteria</taxon>
        <taxon>Bacillati</taxon>
        <taxon>Bacillota</taxon>
        <taxon>Bacilli</taxon>
        <taxon>Bacillales</taxon>
        <taxon>Paenibacillaceae</taxon>
        <taxon>Paenibacillus</taxon>
    </lineage>
</organism>
<dbReference type="GO" id="GO:0016787">
    <property type="term" value="F:hydrolase activity"/>
    <property type="evidence" value="ECO:0007669"/>
    <property type="project" value="UniProtKB-KW"/>
</dbReference>
<dbReference type="EMBL" id="CP041405">
    <property type="protein sequence ID" value="QDM45532.1"/>
    <property type="molecule type" value="Genomic_DNA"/>
</dbReference>
<dbReference type="Gene3D" id="3.40.50.1820">
    <property type="entry name" value="alpha/beta hydrolase"/>
    <property type="match status" value="1"/>
</dbReference>
<sequence length="280" mass="30273">MSGALARPRPAQRAKLLWIHGWGLSAEVWRPLAEALPMFAHRYVSFAACATADDLREAVRAPLRQEPDGLWHIAGWSLGGMLAIELLAGRAAESAEWAGLPRIESALLIGTTLRFADAAGLAGWPPRVLARMRRRLAQAPEETLLAFLGQLDAGLASHPGKPPLAEKLWRQLGAAPGFTPAGLDAGLAYLQEADLAPHWVRIAALPAAERPRLLWLHGANDRVCPRTAMDRAQASFGSGIRTAVIPDAGHAPFLSHPEAWREEVSTWYEARTDARGLAGE</sequence>
<evidence type="ECO:0000259" key="1">
    <source>
        <dbReference type="Pfam" id="PF12697"/>
    </source>
</evidence>
<dbReference type="GeneID" id="76998280"/>
<dbReference type="Pfam" id="PF12697">
    <property type="entry name" value="Abhydrolase_6"/>
    <property type="match status" value="1"/>
</dbReference>
<evidence type="ECO:0000313" key="2">
    <source>
        <dbReference type="EMBL" id="QDM45532.1"/>
    </source>
</evidence>
<gene>
    <name evidence="2" type="ORF">FLT43_20180</name>
</gene>
<dbReference type="RefSeq" id="WP_087442848.1">
    <property type="nucleotide sequence ID" value="NZ_CABMNB010000028.1"/>
</dbReference>
<protein>
    <submittedName>
        <fullName evidence="2">Alpha/beta fold hydrolase</fullName>
    </submittedName>
</protein>
<accession>A0AAP9J2D3</accession>
<dbReference type="AlphaFoldDB" id="A0AAP9J2D3"/>
<dbReference type="Proteomes" id="UP000315377">
    <property type="component" value="Chromosome"/>
</dbReference>
<dbReference type="InterPro" id="IPR000073">
    <property type="entry name" value="AB_hydrolase_1"/>
</dbReference>
<reference evidence="2 3" key="1">
    <citation type="submission" date="2019-07" db="EMBL/GenBank/DDBJ databases">
        <title>Paenibacillus thiaminolyticus NRRL B-4156.</title>
        <authorList>
            <person name="Hehnly C."/>
            <person name="Zhang L."/>
        </authorList>
    </citation>
    <scope>NUCLEOTIDE SEQUENCE [LARGE SCALE GENOMIC DNA]</scope>
    <source>
        <strain evidence="2 3">NRRL B-4156</strain>
    </source>
</reference>
<feature type="domain" description="AB hydrolase-1" evidence="1">
    <location>
        <begin position="16"/>
        <end position="260"/>
    </location>
</feature>
<evidence type="ECO:0000313" key="3">
    <source>
        <dbReference type="Proteomes" id="UP000315377"/>
    </source>
</evidence>